<evidence type="ECO:0000256" key="2">
    <source>
        <dbReference type="ARBA" id="ARBA00007733"/>
    </source>
</evidence>
<dbReference type="NCBIfam" id="TIGR00487">
    <property type="entry name" value="IF-2"/>
    <property type="match status" value="1"/>
</dbReference>
<dbReference type="SUPFAM" id="SSF52540">
    <property type="entry name" value="P-loop containing nucleoside triphosphate hydrolases"/>
    <property type="match status" value="1"/>
</dbReference>
<evidence type="ECO:0000256" key="1">
    <source>
        <dbReference type="ARBA" id="ARBA00004496"/>
    </source>
</evidence>
<dbReference type="InterPro" id="IPR000795">
    <property type="entry name" value="T_Tr_GTP-bd_dom"/>
</dbReference>
<feature type="binding site" evidence="10">
    <location>
        <begin position="524"/>
        <end position="531"/>
    </location>
    <ligand>
        <name>GTP</name>
        <dbReference type="ChEBI" id="CHEBI:37565"/>
    </ligand>
</feature>
<dbReference type="InterPro" id="IPR036925">
    <property type="entry name" value="TIF_IF2_dom3_sf"/>
</dbReference>
<dbReference type="CDD" id="cd03692">
    <property type="entry name" value="mtIF2_IVc"/>
    <property type="match status" value="1"/>
</dbReference>
<accession>A0A8J3YWH9</accession>
<dbReference type="EMBL" id="BOPG01000003">
    <property type="protein sequence ID" value="GIJ52949.1"/>
    <property type="molecule type" value="Genomic_DNA"/>
</dbReference>
<keyword evidence="5 10" id="KW-0396">Initiation factor</keyword>
<dbReference type="HAMAP" id="MF_00100_B">
    <property type="entry name" value="IF_2_B"/>
    <property type="match status" value="1"/>
</dbReference>
<dbReference type="FunFam" id="2.40.30.10:FF:000008">
    <property type="entry name" value="Translation initiation factor IF-2"/>
    <property type="match status" value="1"/>
</dbReference>
<comment type="caution">
    <text evidence="10">Lacks conserved residue(s) required for the propagation of feature annotation.</text>
</comment>
<feature type="binding site" evidence="10">
    <location>
        <begin position="628"/>
        <end position="631"/>
    </location>
    <ligand>
        <name>GTP</name>
        <dbReference type="ChEBI" id="CHEBI:37565"/>
    </ligand>
</feature>
<dbReference type="InterPro" id="IPR044145">
    <property type="entry name" value="IF2_II"/>
</dbReference>
<keyword evidence="7 10" id="KW-0648">Protein biosynthesis</keyword>
<dbReference type="InterPro" id="IPR023115">
    <property type="entry name" value="TIF_IF2_dom3"/>
</dbReference>
<dbReference type="Pfam" id="PF03144">
    <property type="entry name" value="GTP_EFTU_D2"/>
    <property type="match status" value="1"/>
</dbReference>
<sequence>MAGKARVHELAKELGVESKTVLAKLQELGEYVKSASSTVEAPVARRLRASFVAGSAAPAAASAPPPAKSAQPGPPRADGKAAPAPPRTSARPGPPPPKRPAGNGAERPSERPTDRPADRPSGGGDRRGPVPGPPRPVTPAAPVVKPASAHDIEVAAAEARAAALKAEQEAAVRAAQAARQHETTRRPSGGQPGTGAPRPGPRPGPASGTPAPGGAPRPGGGAPRPPARGGNNPFGINPAASGGRPTPNSIPRPNPGSMPPRPSPASMGGPRPNPSQMPSQRPARPGGGPGGGGGGAGRPGGGGGGFRGGPGGGGGGAGRPGGGGGGGGFRGGPGGGGGGGGFRGGPGGGGGAGAGGGFRPGGGAPGGGAPGRPGGGGRGRGGGAAGAFGRPGGRPTRGRKSKKQRRQEFDNLSAPTMGSGAPRGQGQTVRLPRGASLSDFADRIAANPGSLVQEMFNLGEMVTATQSCTDETLQLLGEHLGFVVQIVSPEDEDREILARFDIDLDAEVNEERLVSRPPVVTVMGHVDHGKTKLLDAIRSSNVVEGEAGGITQHIGAYQVHVEHEGEDRAITFIDTPGHEAFTAMRARGAQATDIVVLVVAADDGVMPQTIEALNHAQAAEVPIVVAVNKIDKDGANPDKVRQQLTEYGLVAEEYGGETMFVNISAKSRINIDGLLEAVLLTADAALDMRAPIDGPAQGIAIEAHLDRGRGPVATVLVQKGTLNIGDSIVAGRAHGRVRAMLDDNMRPMETAVPSQPVLVLGLTAVPGAGDTFLAADDDRTARQIAEQRQARRRAAEMAISGRRRTLEEIFDDYKAGEKTSLNLILKGDGSGSVEALEDALVKLEISNEVSLRIIHRGVGSVTQDDVNLASASDAIIIGFNVRAEGRTKDLAQREGVEIRYYTVIYQAIEEIESALKGMLKPEFEEVELGSAEVREIYRSSRFGTIAGCMVRNGLIRRNGKARLLRDGAVVADNLTVVGLRRFTEDATEVREGFECGINLGNYNDIQVGDVIDTFEMREKPRA</sequence>
<dbReference type="PRINTS" id="PR00315">
    <property type="entry name" value="ELONGATNFCT"/>
</dbReference>
<evidence type="ECO:0000256" key="9">
    <source>
        <dbReference type="ARBA" id="ARBA00025162"/>
    </source>
</evidence>
<dbReference type="Pfam" id="PF22042">
    <property type="entry name" value="EF-G_D2"/>
    <property type="match status" value="1"/>
</dbReference>
<dbReference type="InterPro" id="IPR006847">
    <property type="entry name" value="IF2_N"/>
</dbReference>
<dbReference type="CDD" id="cd03702">
    <property type="entry name" value="IF2_mtIF2_II"/>
    <property type="match status" value="1"/>
</dbReference>
<dbReference type="CDD" id="cd01887">
    <property type="entry name" value="IF2_eIF5B"/>
    <property type="match status" value="1"/>
</dbReference>
<dbReference type="SUPFAM" id="SSF50447">
    <property type="entry name" value="Translation proteins"/>
    <property type="match status" value="2"/>
</dbReference>
<gene>
    <name evidence="10" type="primary">infB</name>
    <name evidence="14" type="ORF">Vau01_004650</name>
</gene>
<feature type="domain" description="Tr-type G" evidence="13">
    <location>
        <begin position="515"/>
        <end position="686"/>
    </location>
</feature>
<dbReference type="Gene3D" id="3.40.50.300">
    <property type="entry name" value="P-loop containing nucleotide triphosphate hydrolases"/>
    <property type="match status" value="1"/>
</dbReference>
<dbReference type="Pfam" id="PF04760">
    <property type="entry name" value="IF2_N"/>
    <property type="match status" value="1"/>
</dbReference>
<feature type="region of interest" description="Disordered" evidence="12">
    <location>
        <begin position="159"/>
        <end position="429"/>
    </location>
</feature>
<evidence type="ECO:0000313" key="15">
    <source>
        <dbReference type="Proteomes" id="UP000612585"/>
    </source>
</evidence>
<feature type="region of interest" description="Disordered" evidence="12">
    <location>
        <begin position="54"/>
        <end position="146"/>
    </location>
</feature>
<comment type="function">
    <text evidence="9 10 11">One of the essential components for the initiation of protein synthesis. Protects formylmethionyl-tRNA from spontaneous hydrolysis and promotes its binding to the 30S ribosomal subunits. Also involved in the hydrolysis of GTP during the formation of the 70S ribosomal complex.</text>
</comment>
<name>A0A8J3YWH9_9ACTN</name>
<keyword evidence="4 10" id="KW-0963">Cytoplasm</keyword>
<dbReference type="Gene3D" id="3.40.50.10050">
    <property type="entry name" value="Translation initiation factor IF- 2, domain 3"/>
    <property type="match status" value="1"/>
</dbReference>
<protein>
    <recommendedName>
        <fullName evidence="3 10">Translation initiation factor IF-2</fullName>
    </recommendedName>
</protein>
<evidence type="ECO:0000256" key="8">
    <source>
        <dbReference type="ARBA" id="ARBA00023134"/>
    </source>
</evidence>
<dbReference type="RefSeq" id="WP_203986486.1">
    <property type="nucleotide sequence ID" value="NZ_BOPG01000003.1"/>
</dbReference>
<feature type="compositionally biased region" description="Pro residues" evidence="12">
    <location>
        <begin position="63"/>
        <end position="75"/>
    </location>
</feature>
<feature type="compositionally biased region" description="Pro residues" evidence="12">
    <location>
        <begin position="130"/>
        <end position="139"/>
    </location>
</feature>
<dbReference type="PANTHER" id="PTHR43381:SF5">
    <property type="entry name" value="TR-TYPE G DOMAIN-CONTAINING PROTEIN"/>
    <property type="match status" value="1"/>
</dbReference>
<comment type="similarity">
    <text evidence="2 10 11">Belongs to the TRAFAC class translation factor GTPase superfamily. Classic translation factor GTPase family. IF-2 subfamily.</text>
</comment>
<feature type="compositionally biased region" description="Low complexity" evidence="12">
    <location>
        <begin position="205"/>
        <end position="214"/>
    </location>
</feature>
<feature type="compositionally biased region" description="Low complexity" evidence="12">
    <location>
        <begin position="159"/>
        <end position="178"/>
    </location>
</feature>
<dbReference type="InterPro" id="IPR004161">
    <property type="entry name" value="EFTu-like_2"/>
</dbReference>
<reference evidence="14" key="1">
    <citation type="submission" date="2021-01" db="EMBL/GenBank/DDBJ databases">
        <title>Whole genome shotgun sequence of Virgisporangium aurantiacum NBRC 16421.</title>
        <authorList>
            <person name="Komaki H."/>
            <person name="Tamura T."/>
        </authorList>
    </citation>
    <scope>NUCLEOTIDE SEQUENCE</scope>
    <source>
        <strain evidence="14">NBRC 16421</strain>
    </source>
</reference>
<feature type="compositionally biased region" description="Pro residues" evidence="12">
    <location>
        <begin position="248"/>
        <end position="263"/>
    </location>
</feature>
<evidence type="ECO:0000256" key="10">
    <source>
        <dbReference type="HAMAP-Rule" id="MF_00100"/>
    </source>
</evidence>
<dbReference type="GO" id="GO:0003924">
    <property type="term" value="F:GTPase activity"/>
    <property type="evidence" value="ECO:0007669"/>
    <property type="project" value="UniProtKB-UniRule"/>
</dbReference>
<evidence type="ECO:0000313" key="14">
    <source>
        <dbReference type="EMBL" id="GIJ52949.1"/>
    </source>
</evidence>
<feature type="binding site" evidence="10">
    <location>
        <begin position="574"/>
        <end position="578"/>
    </location>
    <ligand>
        <name>GTP</name>
        <dbReference type="ChEBI" id="CHEBI:37565"/>
    </ligand>
</feature>
<dbReference type="FunFam" id="3.40.50.10050:FF:000001">
    <property type="entry name" value="Translation initiation factor IF-2"/>
    <property type="match status" value="1"/>
</dbReference>
<keyword evidence="8 10" id="KW-0342">GTP-binding</keyword>
<dbReference type="PROSITE" id="PS51722">
    <property type="entry name" value="G_TR_2"/>
    <property type="match status" value="1"/>
</dbReference>
<feature type="compositionally biased region" description="Gly residues" evidence="12">
    <location>
        <begin position="285"/>
        <end position="392"/>
    </location>
</feature>
<evidence type="ECO:0000256" key="12">
    <source>
        <dbReference type="SAM" id="MobiDB-lite"/>
    </source>
</evidence>
<dbReference type="PANTHER" id="PTHR43381">
    <property type="entry name" value="TRANSLATION INITIATION FACTOR IF-2-RELATED"/>
    <property type="match status" value="1"/>
</dbReference>
<dbReference type="FunFam" id="3.40.50.300:FF:000019">
    <property type="entry name" value="Translation initiation factor IF-2"/>
    <property type="match status" value="1"/>
</dbReference>
<dbReference type="Pfam" id="PF11987">
    <property type="entry name" value="IF-2"/>
    <property type="match status" value="1"/>
</dbReference>
<dbReference type="AlphaFoldDB" id="A0A8J3YWH9"/>
<dbReference type="Gene3D" id="1.10.10.2480">
    <property type="match status" value="1"/>
</dbReference>
<dbReference type="SUPFAM" id="SSF52156">
    <property type="entry name" value="Initiation factor IF2/eIF5b, domain 3"/>
    <property type="match status" value="1"/>
</dbReference>
<keyword evidence="15" id="KW-1185">Reference proteome</keyword>
<dbReference type="InterPro" id="IPR000178">
    <property type="entry name" value="TF_IF2_bacterial-like"/>
</dbReference>
<feature type="compositionally biased region" description="Basic residues" evidence="12">
    <location>
        <begin position="396"/>
        <end position="405"/>
    </location>
</feature>
<dbReference type="FunFam" id="2.40.30.10:FF:000007">
    <property type="entry name" value="Translation initiation factor IF-2"/>
    <property type="match status" value="1"/>
</dbReference>
<evidence type="ECO:0000256" key="6">
    <source>
        <dbReference type="ARBA" id="ARBA00022741"/>
    </source>
</evidence>
<keyword evidence="6 10" id="KW-0547">Nucleotide-binding</keyword>
<organism evidence="14 15">
    <name type="scientific">Virgisporangium aurantiacum</name>
    <dbReference type="NCBI Taxonomy" id="175570"/>
    <lineage>
        <taxon>Bacteria</taxon>
        <taxon>Bacillati</taxon>
        <taxon>Actinomycetota</taxon>
        <taxon>Actinomycetes</taxon>
        <taxon>Micromonosporales</taxon>
        <taxon>Micromonosporaceae</taxon>
        <taxon>Virgisporangium</taxon>
    </lineage>
</organism>
<evidence type="ECO:0000256" key="4">
    <source>
        <dbReference type="ARBA" id="ARBA00022490"/>
    </source>
</evidence>
<evidence type="ECO:0000256" key="11">
    <source>
        <dbReference type="RuleBase" id="RU000644"/>
    </source>
</evidence>
<evidence type="ECO:0000256" key="5">
    <source>
        <dbReference type="ARBA" id="ARBA00022540"/>
    </source>
</evidence>
<dbReference type="Proteomes" id="UP000612585">
    <property type="component" value="Unassembled WGS sequence"/>
</dbReference>
<dbReference type="GO" id="GO:0003743">
    <property type="term" value="F:translation initiation factor activity"/>
    <property type="evidence" value="ECO:0007669"/>
    <property type="project" value="UniProtKB-UniRule"/>
</dbReference>
<dbReference type="InterPro" id="IPR005225">
    <property type="entry name" value="Small_GTP-bd"/>
</dbReference>
<dbReference type="GO" id="GO:0005829">
    <property type="term" value="C:cytosol"/>
    <property type="evidence" value="ECO:0007669"/>
    <property type="project" value="TreeGrafter"/>
</dbReference>
<dbReference type="FunFam" id="1.10.10.2480:FF:000003">
    <property type="entry name" value="Translation initiation factor IF-2"/>
    <property type="match status" value="1"/>
</dbReference>
<dbReference type="InterPro" id="IPR053905">
    <property type="entry name" value="EF-G-like_DII"/>
</dbReference>
<evidence type="ECO:0000256" key="3">
    <source>
        <dbReference type="ARBA" id="ARBA00020675"/>
    </source>
</evidence>
<dbReference type="InterPro" id="IPR015760">
    <property type="entry name" value="TIF_IF2"/>
</dbReference>
<comment type="subcellular location">
    <subcellularLocation>
        <location evidence="1 10">Cytoplasm</location>
    </subcellularLocation>
</comment>
<evidence type="ECO:0000259" key="13">
    <source>
        <dbReference type="PROSITE" id="PS51722"/>
    </source>
</evidence>
<dbReference type="GO" id="GO:0005525">
    <property type="term" value="F:GTP binding"/>
    <property type="evidence" value="ECO:0007669"/>
    <property type="project" value="UniProtKB-KW"/>
</dbReference>
<proteinExistence type="inferred from homology"/>
<feature type="compositionally biased region" description="Basic and acidic residues" evidence="12">
    <location>
        <begin position="107"/>
        <end position="128"/>
    </location>
</feature>
<dbReference type="NCBIfam" id="TIGR00231">
    <property type="entry name" value="small_GTP"/>
    <property type="match status" value="1"/>
</dbReference>
<dbReference type="InterPro" id="IPR009000">
    <property type="entry name" value="Transl_B-barrel_sf"/>
</dbReference>
<comment type="caution">
    <text evidence="14">The sequence shown here is derived from an EMBL/GenBank/DDBJ whole genome shotgun (WGS) entry which is preliminary data.</text>
</comment>
<dbReference type="Pfam" id="PF00009">
    <property type="entry name" value="GTP_EFTU"/>
    <property type="match status" value="1"/>
</dbReference>
<dbReference type="InterPro" id="IPR027417">
    <property type="entry name" value="P-loop_NTPase"/>
</dbReference>
<dbReference type="Gene3D" id="2.40.30.10">
    <property type="entry name" value="Translation factors"/>
    <property type="match status" value="2"/>
</dbReference>
<evidence type="ECO:0000256" key="7">
    <source>
        <dbReference type="ARBA" id="ARBA00022917"/>
    </source>
</evidence>